<dbReference type="InterPro" id="IPR050490">
    <property type="entry name" value="Bact_solute-bd_prot1"/>
</dbReference>
<feature type="chain" id="PRO_5038557234" evidence="1">
    <location>
        <begin position="24"/>
        <end position="493"/>
    </location>
</feature>
<organism evidence="3 4">
    <name type="scientific">Subdoligranulum variabile</name>
    <dbReference type="NCBI Taxonomy" id="214851"/>
    <lineage>
        <taxon>Bacteria</taxon>
        <taxon>Bacillati</taxon>
        <taxon>Bacillota</taxon>
        <taxon>Clostridia</taxon>
        <taxon>Eubacteriales</taxon>
        <taxon>Oscillospiraceae</taxon>
        <taxon>Subdoligranulum</taxon>
    </lineage>
</organism>
<dbReference type="Pfam" id="PF12010">
    <property type="entry name" value="DUF3502"/>
    <property type="match status" value="1"/>
</dbReference>
<dbReference type="Gene3D" id="3.40.190.10">
    <property type="entry name" value="Periplasmic binding protein-like II"/>
    <property type="match status" value="1"/>
</dbReference>
<dbReference type="SUPFAM" id="SSF53850">
    <property type="entry name" value="Periplasmic binding protein-like II"/>
    <property type="match status" value="1"/>
</dbReference>
<reference evidence="3" key="2">
    <citation type="submission" date="2021-09" db="EMBL/GenBank/DDBJ databases">
        <authorList>
            <person name="Gilroy R."/>
        </authorList>
    </citation>
    <scope>NUCLEOTIDE SEQUENCE</scope>
    <source>
        <strain evidence="3">ChiBcec21-2208</strain>
    </source>
</reference>
<dbReference type="PANTHER" id="PTHR43649:SF17">
    <property type="entry name" value="ABC TRANSPORTER SOLUTE BINDING PROTEIN-SUGAR TRANSPORT"/>
    <property type="match status" value="1"/>
</dbReference>
<comment type="caution">
    <text evidence="3">The sequence shown here is derived from an EMBL/GenBank/DDBJ whole genome shotgun (WGS) entry which is preliminary data.</text>
</comment>
<feature type="domain" description="DUF3502" evidence="2">
    <location>
        <begin position="425"/>
        <end position="491"/>
    </location>
</feature>
<evidence type="ECO:0000313" key="3">
    <source>
        <dbReference type="EMBL" id="HJG27434.1"/>
    </source>
</evidence>
<dbReference type="PANTHER" id="PTHR43649">
    <property type="entry name" value="ARABINOSE-BINDING PROTEIN-RELATED"/>
    <property type="match status" value="1"/>
</dbReference>
<proteinExistence type="predicted"/>
<sequence length="493" mass="55086">MMKTTYRHFVSMGLAACLVLSSAGCGKTVSESESNASSAAMTSESASNEEVVTLTWFQPGVGQPDNYAEWQAHVNEYLEEKIGVHLDVQVIPWGDWDNRRNVLVKTGGDYDILFTDFKTYASDVELGAFMNISELIPECAPELYEMIPEDYWRASSVKGELYAVPTLKDSSMTQYFIWDQAMLDKYDLDVSDLHTLADIDEPLRTIHEGENEPVFILNQNGVIPILNVYDQMGTGLPAIGVRYDDESATVVATLEQPDVKENLSILHQWYNEGIINSDAAIHPEDSSAKICSFGQGWSLAAKTTWGPTMGIDALAVQWGDTIVSNDTVRGSLNCISSSCDHPEKALELLQLANTDTHFRDMLYYGLEGDNFEYTADGKVEKKNDDWSMAGYTQATFFNVSQLSTDTVNQWDEVRELNEQASASVLLGFDLDTTAVNDSIINCVEIYNRYKSELLTGTKEPEEAIEKMMQEMRAAGFDDILNEAQRQVDEFMNK</sequence>
<evidence type="ECO:0000256" key="1">
    <source>
        <dbReference type="SAM" id="SignalP"/>
    </source>
</evidence>
<keyword evidence="1" id="KW-0732">Signal</keyword>
<dbReference type="InterPro" id="IPR022627">
    <property type="entry name" value="DUF3502"/>
</dbReference>
<feature type="signal peptide" evidence="1">
    <location>
        <begin position="1"/>
        <end position="23"/>
    </location>
</feature>
<accession>A0A921IHV8</accession>
<dbReference type="PROSITE" id="PS51257">
    <property type="entry name" value="PROKAR_LIPOPROTEIN"/>
    <property type="match status" value="1"/>
</dbReference>
<protein>
    <submittedName>
        <fullName evidence="3">ABC transporter substrate-binding protein</fullName>
    </submittedName>
</protein>
<gene>
    <name evidence="3" type="ORF">K8V20_02140</name>
</gene>
<reference evidence="3" key="1">
    <citation type="journal article" date="2021" name="PeerJ">
        <title>Extensive microbial diversity within the chicken gut microbiome revealed by metagenomics and culture.</title>
        <authorList>
            <person name="Gilroy R."/>
            <person name="Ravi A."/>
            <person name="Getino M."/>
            <person name="Pursley I."/>
            <person name="Horton D.L."/>
            <person name="Alikhan N.F."/>
            <person name="Baker D."/>
            <person name="Gharbi K."/>
            <person name="Hall N."/>
            <person name="Watson M."/>
            <person name="Adriaenssens E.M."/>
            <person name="Foster-Nyarko E."/>
            <person name="Jarju S."/>
            <person name="Secka A."/>
            <person name="Antonio M."/>
            <person name="Oren A."/>
            <person name="Chaudhuri R.R."/>
            <person name="La Ragione R."/>
            <person name="Hildebrand F."/>
            <person name="Pallen M.J."/>
        </authorList>
    </citation>
    <scope>NUCLEOTIDE SEQUENCE</scope>
    <source>
        <strain evidence="3">ChiBcec21-2208</strain>
    </source>
</reference>
<dbReference type="Proteomes" id="UP000782880">
    <property type="component" value="Unassembled WGS sequence"/>
</dbReference>
<evidence type="ECO:0000313" key="4">
    <source>
        <dbReference type="Proteomes" id="UP000782880"/>
    </source>
</evidence>
<evidence type="ECO:0000259" key="2">
    <source>
        <dbReference type="Pfam" id="PF12010"/>
    </source>
</evidence>
<dbReference type="EMBL" id="DYVE01000058">
    <property type="protein sequence ID" value="HJG27434.1"/>
    <property type="molecule type" value="Genomic_DNA"/>
</dbReference>
<dbReference type="AlphaFoldDB" id="A0A921IHV8"/>
<name>A0A921IHV8_9FIRM</name>